<name>A0A381XVY0_9ZZZZ</name>
<accession>A0A381XVY0</accession>
<gene>
    <name evidence="1" type="ORF">METZ01_LOCUS121496</name>
</gene>
<sequence length="73" mass="8387">MEMTDENTSTVIVNIHGLLGEQDGVQIEFEEELLVEEGEFVLDEVRYQIVRIINEDVEHPLVYVVVLDILSQT</sequence>
<dbReference type="AlphaFoldDB" id="A0A381XVY0"/>
<evidence type="ECO:0000313" key="1">
    <source>
        <dbReference type="EMBL" id="SVA68642.1"/>
    </source>
</evidence>
<protein>
    <submittedName>
        <fullName evidence="1">Uncharacterized protein</fullName>
    </submittedName>
</protein>
<proteinExistence type="predicted"/>
<organism evidence="1">
    <name type="scientific">marine metagenome</name>
    <dbReference type="NCBI Taxonomy" id="408172"/>
    <lineage>
        <taxon>unclassified sequences</taxon>
        <taxon>metagenomes</taxon>
        <taxon>ecological metagenomes</taxon>
    </lineage>
</organism>
<reference evidence="1" key="1">
    <citation type="submission" date="2018-05" db="EMBL/GenBank/DDBJ databases">
        <authorList>
            <person name="Lanie J.A."/>
            <person name="Ng W.-L."/>
            <person name="Kazmierczak K.M."/>
            <person name="Andrzejewski T.M."/>
            <person name="Davidsen T.M."/>
            <person name="Wayne K.J."/>
            <person name="Tettelin H."/>
            <person name="Glass J.I."/>
            <person name="Rusch D."/>
            <person name="Podicherti R."/>
            <person name="Tsui H.-C.T."/>
            <person name="Winkler M.E."/>
        </authorList>
    </citation>
    <scope>NUCLEOTIDE SEQUENCE</scope>
</reference>
<dbReference type="EMBL" id="UINC01016498">
    <property type="protein sequence ID" value="SVA68642.1"/>
    <property type="molecule type" value="Genomic_DNA"/>
</dbReference>